<dbReference type="PROSITE" id="PS50110">
    <property type="entry name" value="RESPONSE_REGULATORY"/>
    <property type="match status" value="1"/>
</dbReference>
<keyword evidence="3" id="KW-0805">Transcription regulation</keyword>
<dbReference type="InterPro" id="IPR016032">
    <property type="entry name" value="Sig_transdc_resp-reg_C-effctor"/>
</dbReference>
<feature type="modified residue" description="4-aspartylphosphate" evidence="6">
    <location>
        <position position="51"/>
    </location>
</feature>
<dbReference type="RefSeq" id="WP_016874904.1">
    <property type="nucleotide sequence ID" value="NZ_AJLN01000109.1"/>
</dbReference>
<feature type="DNA-binding region" description="OmpR/PhoB-type" evidence="7">
    <location>
        <begin position="127"/>
        <end position="226"/>
    </location>
</feature>
<evidence type="ECO:0008006" key="12">
    <source>
        <dbReference type="Google" id="ProtNLM"/>
    </source>
</evidence>
<dbReference type="GO" id="GO:0005829">
    <property type="term" value="C:cytosol"/>
    <property type="evidence" value="ECO:0007669"/>
    <property type="project" value="TreeGrafter"/>
</dbReference>
<dbReference type="Proteomes" id="UP000268857">
    <property type="component" value="Unassembled WGS sequence"/>
</dbReference>
<dbReference type="Gene3D" id="3.40.50.2300">
    <property type="match status" value="1"/>
</dbReference>
<dbReference type="OrthoDB" id="516439at2"/>
<dbReference type="InterPro" id="IPR039420">
    <property type="entry name" value="WalR-like"/>
</dbReference>
<dbReference type="InterPro" id="IPR011006">
    <property type="entry name" value="CheY-like_superfamily"/>
</dbReference>
<evidence type="ECO:0000256" key="5">
    <source>
        <dbReference type="ARBA" id="ARBA00023163"/>
    </source>
</evidence>
<reference evidence="10 11" key="1">
    <citation type="journal article" date="2019" name="Genome Biol. Evol.">
        <title>Day and night: Metabolic profiles and evolutionary relationships of six axenic non-marine cyanobacteria.</title>
        <authorList>
            <person name="Will S.E."/>
            <person name="Henke P."/>
            <person name="Boedeker C."/>
            <person name="Huang S."/>
            <person name="Brinkmann H."/>
            <person name="Rohde M."/>
            <person name="Jarek M."/>
            <person name="Friedl T."/>
            <person name="Seufert S."/>
            <person name="Schumacher M."/>
            <person name="Overmann J."/>
            <person name="Neumann-Schaal M."/>
            <person name="Petersen J."/>
        </authorList>
    </citation>
    <scope>NUCLEOTIDE SEQUENCE [LARGE SCALE GENOMIC DNA]</scope>
    <source>
        <strain evidence="10 11">PCC 6912</strain>
    </source>
</reference>
<keyword evidence="4 7" id="KW-0238">DNA-binding</keyword>
<dbReference type="SMART" id="SM00862">
    <property type="entry name" value="Trans_reg_C"/>
    <property type="match status" value="1"/>
</dbReference>
<evidence type="ECO:0000256" key="3">
    <source>
        <dbReference type="ARBA" id="ARBA00023015"/>
    </source>
</evidence>
<feature type="domain" description="OmpR/PhoB-type" evidence="9">
    <location>
        <begin position="127"/>
        <end position="226"/>
    </location>
</feature>
<keyword evidence="1 6" id="KW-0597">Phosphoprotein</keyword>
<evidence type="ECO:0000313" key="11">
    <source>
        <dbReference type="Proteomes" id="UP000268857"/>
    </source>
</evidence>
<keyword evidence="2" id="KW-0902">Two-component regulatory system</keyword>
<keyword evidence="5" id="KW-0804">Transcription</keyword>
<protein>
    <recommendedName>
        <fullName evidence="12">DNA-binding response regulator</fullName>
    </recommendedName>
</protein>
<dbReference type="SUPFAM" id="SSF52172">
    <property type="entry name" value="CheY-like"/>
    <property type="match status" value="1"/>
</dbReference>
<evidence type="ECO:0000259" key="8">
    <source>
        <dbReference type="PROSITE" id="PS50110"/>
    </source>
</evidence>
<dbReference type="CDD" id="cd00383">
    <property type="entry name" value="trans_reg_C"/>
    <property type="match status" value="1"/>
</dbReference>
<evidence type="ECO:0000256" key="7">
    <source>
        <dbReference type="PROSITE-ProRule" id="PRU01091"/>
    </source>
</evidence>
<dbReference type="GO" id="GO:0000156">
    <property type="term" value="F:phosphorelay response regulator activity"/>
    <property type="evidence" value="ECO:0007669"/>
    <property type="project" value="TreeGrafter"/>
</dbReference>
<evidence type="ECO:0000256" key="4">
    <source>
        <dbReference type="ARBA" id="ARBA00023125"/>
    </source>
</evidence>
<dbReference type="FunFam" id="3.40.50.2300:FF:000001">
    <property type="entry name" value="DNA-binding response regulator PhoB"/>
    <property type="match status" value="1"/>
</dbReference>
<dbReference type="SMART" id="SM00448">
    <property type="entry name" value="REC"/>
    <property type="match status" value="1"/>
</dbReference>
<dbReference type="Gene3D" id="1.10.10.10">
    <property type="entry name" value="Winged helix-like DNA-binding domain superfamily/Winged helix DNA-binding domain"/>
    <property type="match status" value="1"/>
</dbReference>
<dbReference type="SUPFAM" id="SSF46894">
    <property type="entry name" value="C-terminal effector domain of the bipartite response regulators"/>
    <property type="match status" value="1"/>
</dbReference>
<dbReference type="CDD" id="cd17574">
    <property type="entry name" value="REC_OmpR"/>
    <property type="match status" value="1"/>
</dbReference>
<name>A0A433MXF5_CHLFR</name>
<accession>A0A433MXF5</accession>
<evidence type="ECO:0000256" key="2">
    <source>
        <dbReference type="ARBA" id="ARBA00023012"/>
    </source>
</evidence>
<proteinExistence type="predicted"/>
<keyword evidence="11" id="KW-1185">Reference proteome</keyword>
<dbReference type="PANTHER" id="PTHR48111">
    <property type="entry name" value="REGULATOR OF RPOS"/>
    <property type="match status" value="1"/>
</dbReference>
<dbReference type="InterPro" id="IPR036388">
    <property type="entry name" value="WH-like_DNA-bd_sf"/>
</dbReference>
<evidence type="ECO:0000256" key="6">
    <source>
        <dbReference type="PROSITE-ProRule" id="PRU00169"/>
    </source>
</evidence>
<dbReference type="GO" id="GO:0006355">
    <property type="term" value="P:regulation of DNA-templated transcription"/>
    <property type="evidence" value="ECO:0007669"/>
    <property type="project" value="InterPro"/>
</dbReference>
<comment type="caution">
    <text evidence="10">The sequence shown here is derived from an EMBL/GenBank/DDBJ whole genome shotgun (WGS) entry which is preliminary data.</text>
</comment>
<dbReference type="GO" id="GO:0032993">
    <property type="term" value="C:protein-DNA complex"/>
    <property type="evidence" value="ECO:0007669"/>
    <property type="project" value="TreeGrafter"/>
</dbReference>
<evidence type="ECO:0000313" key="10">
    <source>
        <dbReference type="EMBL" id="RUR72864.1"/>
    </source>
</evidence>
<feature type="domain" description="Response regulatory" evidence="8">
    <location>
        <begin position="2"/>
        <end position="116"/>
    </location>
</feature>
<dbReference type="InterPro" id="IPR001867">
    <property type="entry name" value="OmpR/PhoB-type_DNA-bd"/>
</dbReference>
<organism evidence="10 11">
    <name type="scientific">Chlorogloeopsis fritschii PCC 6912</name>
    <dbReference type="NCBI Taxonomy" id="211165"/>
    <lineage>
        <taxon>Bacteria</taxon>
        <taxon>Bacillati</taxon>
        <taxon>Cyanobacteriota</taxon>
        <taxon>Cyanophyceae</taxon>
        <taxon>Nostocales</taxon>
        <taxon>Chlorogloeopsidaceae</taxon>
        <taxon>Chlorogloeopsis</taxon>
    </lineage>
</organism>
<evidence type="ECO:0000256" key="1">
    <source>
        <dbReference type="ARBA" id="ARBA00022553"/>
    </source>
</evidence>
<dbReference type="Pfam" id="PF00072">
    <property type="entry name" value="Response_reg"/>
    <property type="match status" value="1"/>
</dbReference>
<dbReference type="EMBL" id="RSCJ01000041">
    <property type="protein sequence ID" value="RUR72864.1"/>
    <property type="molecule type" value="Genomic_DNA"/>
</dbReference>
<dbReference type="InterPro" id="IPR001789">
    <property type="entry name" value="Sig_transdc_resp-reg_receiver"/>
</dbReference>
<dbReference type="Gene3D" id="6.10.250.690">
    <property type="match status" value="1"/>
</dbReference>
<dbReference type="GO" id="GO:0000976">
    <property type="term" value="F:transcription cis-regulatory region binding"/>
    <property type="evidence" value="ECO:0007669"/>
    <property type="project" value="TreeGrafter"/>
</dbReference>
<gene>
    <name evidence="10" type="ORF">PCC6912_60060</name>
</gene>
<dbReference type="STRING" id="211165.GCA_000317285_04537"/>
<dbReference type="PANTHER" id="PTHR48111:SF15">
    <property type="entry name" value="OMPR SUBFAMILY"/>
    <property type="match status" value="1"/>
</dbReference>
<dbReference type="AlphaFoldDB" id="A0A433MXF5"/>
<sequence length="250" mass="28104">MKILLIEDDQNISALLSTTLSAHSYVVDAIADGLAGLDLATQWSYDLILLDVLLPTLNGIEVCRRLRAQDCQTPILMLTVKDSNEDVVVGLDAGADDYVAKSCDLSQLLARVRALLRRRRSGSISLSPVLTWGQLRLDPVSAQVTYNQKAIPLRPKEYNLLELFLRNPQRLLSRTVIIDRLWSIEQTPVEGSVTNLIKDLRHRLKSAGMEPDLIETVYGLGYRLKVAPEQDRGTRRCKELENRFKQAILV</sequence>
<dbReference type="Pfam" id="PF00486">
    <property type="entry name" value="Trans_reg_C"/>
    <property type="match status" value="1"/>
</dbReference>
<dbReference type="PROSITE" id="PS51755">
    <property type="entry name" value="OMPR_PHOB"/>
    <property type="match status" value="1"/>
</dbReference>
<evidence type="ECO:0000259" key="9">
    <source>
        <dbReference type="PROSITE" id="PS51755"/>
    </source>
</evidence>